<evidence type="ECO:0000313" key="1">
    <source>
        <dbReference type="EMBL" id="QEL19542.1"/>
    </source>
</evidence>
<dbReference type="OrthoDB" id="1598573at2"/>
<dbReference type="Proteomes" id="UP000324974">
    <property type="component" value="Chromosome"/>
</dbReference>
<proteinExistence type="predicted"/>
<dbReference type="RefSeq" id="WP_149113920.1">
    <property type="nucleotide sequence ID" value="NZ_CP042425.1"/>
</dbReference>
<reference evidence="2" key="1">
    <citation type="submission" date="2019-08" db="EMBL/GenBank/DDBJ databases">
        <title>Limnoglobus roseus gen. nov., sp. nov., a novel freshwater planctomycete with a giant genome from the family Gemmataceae.</title>
        <authorList>
            <person name="Kulichevskaya I.S."/>
            <person name="Naumoff D.G."/>
            <person name="Miroshnikov K."/>
            <person name="Ivanova A."/>
            <person name="Philippov D.A."/>
            <person name="Hakobyan A."/>
            <person name="Rijpstra I.C."/>
            <person name="Sinninghe Damste J.S."/>
            <person name="Liesack W."/>
            <person name="Dedysh S.N."/>
        </authorList>
    </citation>
    <scope>NUCLEOTIDE SEQUENCE [LARGE SCALE GENOMIC DNA]</scope>
    <source>
        <strain evidence="2">PX52</strain>
    </source>
</reference>
<evidence type="ECO:0000313" key="2">
    <source>
        <dbReference type="Proteomes" id="UP000324974"/>
    </source>
</evidence>
<accession>A0A5C1AP70</accession>
<keyword evidence="2" id="KW-1185">Reference proteome</keyword>
<dbReference type="KEGG" id="lrs:PX52LOC_06617"/>
<organism evidence="1 2">
    <name type="scientific">Limnoglobus roseus</name>
    <dbReference type="NCBI Taxonomy" id="2598579"/>
    <lineage>
        <taxon>Bacteria</taxon>
        <taxon>Pseudomonadati</taxon>
        <taxon>Planctomycetota</taxon>
        <taxon>Planctomycetia</taxon>
        <taxon>Gemmatales</taxon>
        <taxon>Gemmataceae</taxon>
        <taxon>Limnoglobus</taxon>
    </lineage>
</organism>
<gene>
    <name evidence="1" type="ORF">PX52LOC_06617</name>
</gene>
<dbReference type="AlphaFoldDB" id="A0A5C1AP70"/>
<dbReference type="EMBL" id="CP042425">
    <property type="protein sequence ID" value="QEL19542.1"/>
    <property type="molecule type" value="Genomic_DNA"/>
</dbReference>
<sequence length="271" mass="29757">MATIDATKTTLTMTVPGTKPTVAPMVVTTQDGFYFDSPSIDANGSIRLKGTAGENVANWTLGFVQLKYIGTNHSRYRGATVKDGSILVTNSNQIVCRDTFGPGTDIWYDSLVSGGTTGPTGTNKLAAGTVIPTAGFLDVPAHLFDQPHRWWASVEQNPVVAGKPNNFLHYTVIELLFCTMLVAQEPGGKFHLLKHFYWNVIWEHTFKRDGTGKVIPDKAVRLQQNLQRPSHSGNPRDSKFLGKEFDLKLPVSNTVSRRTPAKIAAKDWKQG</sequence>
<name>A0A5C1AP70_9BACT</name>
<protein>
    <submittedName>
        <fullName evidence="1">Uncharacterized protein</fullName>
    </submittedName>
</protein>